<feature type="domain" description="Nitroreductase" evidence="3">
    <location>
        <begin position="8"/>
        <end position="159"/>
    </location>
</feature>
<dbReference type="RefSeq" id="WP_216470348.1">
    <property type="nucleotide sequence ID" value="NZ_JAHLQI010000004.1"/>
</dbReference>
<dbReference type="EMBL" id="JAHLQI010000004">
    <property type="protein sequence ID" value="MBU5490660.1"/>
    <property type="molecule type" value="Genomic_DNA"/>
</dbReference>
<keyword evidence="2" id="KW-0560">Oxidoreductase</keyword>
<proteinExistence type="inferred from homology"/>
<dbReference type="Pfam" id="PF00881">
    <property type="entry name" value="Nitroreductase"/>
    <property type="match status" value="1"/>
</dbReference>
<dbReference type="PANTHER" id="PTHR43673">
    <property type="entry name" value="NAD(P)H NITROREDUCTASE YDGI-RELATED"/>
    <property type="match status" value="1"/>
</dbReference>
<comment type="similarity">
    <text evidence="1">Belongs to the nitroreductase family.</text>
</comment>
<evidence type="ECO:0000313" key="5">
    <source>
        <dbReference type="Proteomes" id="UP000783588"/>
    </source>
</evidence>
<evidence type="ECO:0000313" key="4">
    <source>
        <dbReference type="EMBL" id="MBU5490660.1"/>
    </source>
</evidence>
<dbReference type="Proteomes" id="UP000783588">
    <property type="component" value="Unassembled WGS sequence"/>
</dbReference>
<name>A0ABS6EUX8_9FIRM</name>
<sequence length="183" mass="20466">MSFMDMVYQRESCRSYQDKPVSRELLTKMVEAGRLAPSGCNAQPWKFLVIDEPEAKKKMCEALVVEGGATGCPWRDSVPAFIALVEQHANVMPAVLDYYGDSQRFAQGDIGMAAMNMMYEADDLGLATCVLGMSDQSKMEEFFGIPEGHTVRMVLAVGYSAESKEPRKKVRKPLEEVCSFNQW</sequence>
<dbReference type="PANTHER" id="PTHR43673:SF10">
    <property type="entry name" value="NADH DEHYDROGENASE_NAD(P)H NITROREDUCTASE XCC3605-RELATED"/>
    <property type="match status" value="1"/>
</dbReference>
<keyword evidence="5" id="KW-1185">Reference proteome</keyword>
<organism evidence="4 5">
    <name type="scientific">Butyricicoccus intestinisimiae</name>
    <dbReference type="NCBI Taxonomy" id="2841509"/>
    <lineage>
        <taxon>Bacteria</taxon>
        <taxon>Bacillati</taxon>
        <taxon>Bacillota</taxon>
        <taxon>Clostridia</taxon>
        <taxon>Eubacteriales</taxon>
        <taxon>Butyricicoccaceae</taxon>
        <taxon>Butyricicoccus</taxon>
    </lineage>
</organism>
<protein>
    <submittedName>
        <fullName evidence="4">Nitroreductase family protein</fullName>
    </submittedName>
</protein>
<reference evidence="4 5" key="1">
    <citation type="submission" date="2021-06" db="EMBL/GenBank/DDBJ databases">
        <authorList>
            <person name="Sun Q."/>
            <person name="Li D."/>
        </authorList>
    </citation>
    <scope>NUCLEOTIDE SEQUENCE [LARGE SCALE GENOMIC DNA]</scope>
    <source>
        <strain evidence="4 5">MSJd-7</strain>
    </source>
</reference>
<accession>A0ABS6EUX8</accession>
<dbReference type="InterPro" id="IPR029479">
    <property type="entry name" value="Nitroreductase"/>
</dbReference>
<comment type="caution">
    <text evidence="4">The sequence shown here is derived from an EMBL/GenBank/DDBJ whole genome shotgun (WGS) entry which is preliminary data.</text>
</comment>
<evidence type="ECO:0000256" key="2">
    <source>
        <dbReference type="ARBA" id="ARBA00023002"/>
    </source>
</evidence>
<gene>
    <name evidence="4" type="ORF">KQI75_08525</name>
</gene>
<evidence type="ECO:0000256" key="1">
    <source>
        <dbReference type="ARBA" id="ARBA00007118"/>
    </source>
</evidence>
<evidence type="ECO:0000259" key="3">
    <source>
        <dbReference type="Pfam" id="PF00881"/>
    </source>
</evidence>